<feature type="chain" id="PRO_5028856423" evidence="1">
    <location>
        <begin position="26"/>
        <end position="176"/>
    </location>
</feature>
<proteinExistence type="predicted"/>
<dbReference type="KEGG" id="cpis:HS961_13155"/>
<evidence type="ECO:0000313" key="2">
    <source>
        <dbReference type="EMBL" id="QMV73695.1"/>
    </source>
</evidence>
<protein>
    <submittedName>
        <fullName evidence="2">DUF3617 family protein</fullName>
    </submittedName>
</protein>
<dbReference type="RefSeq" id="WP_182322627.1">
    <property type="nucleotide sequence ID" value="NZ_CP058554.1"/>
</dbReference>
<feature type="signal peptide" evidence="1">
    <location>
        <begin position="1"/>
        <end position="25"/>
    </location>
</feature>
<evidence type="ECO:0000313" key="3">
    <source>
        <dbReference type="Proteomes" id="UP000515240"/>
    </source>
</evidence>
<organism evidence="2 3">
    <name type="scientific">Comamonas piscis</name>
    <dbReference type="NCBI Taxonomy" id="1562974"/>
    <lineage>
        <taxon>Bacteria</taxon>
        <taxon>Pseudomonadati</taxon>
        <taxon>Pseudomonadota</taxon>
        <taxon>Betaproteobacteria</taxon>
        <taxon>Burkholderiales</taxon>
        <taxon>Comamonadaceae</taxon>
        <taxon>Comamonas</taxon>
    </lineage>
</organism>
<evidence type="ECO:0000256" key="1">
    <source>
        <dbReference type="SAM" id="SignalP"/>
    </source>
</evidence>
<dbReference type="EMBL" id="CP058554">
    <property type="protein sequence ID" value="QMV73695.1"/>
    <property type="molecule type" value="Genomic_DNA"/>
</dbReference>
<reference evidence="2 3" key="1">
    <citation type="journal article" date="2020" name="G3 (Bethesda)">
        <title>CeMbio - The Caenorhabditis elegans Microbiome Resource.</title>
        <authorList>
            <person name="Dirksen P."/>
            <person name="Assie A."/>
            <person name="Zimmermann J."/>
            <person name="Zhang F."/>
            <person name="Tietje A.M."/>
            <person name="Marsh S.A."/>
            <person name="Felix M.A."/>
            <person name="Shapira M."/>
            <person name="Kaleta C."/>
            <person name="Schulenburg H."/>
            <person name="Samuel B."/>
        </authorList>
    </citation>
    <scope>NUCLEOTIDE SEQUENCE [LARGE SCALE GENOMIC DNA]</scope>
    <source>
        <strain evidence="2 3">BIGb0172</strain>
    </source>
</reference>
<keyword evidence="3" id="KW-1185">Reference proteome</keyword>
<dbReference type="PROSITE" id="PS51257">
    <property type="entry name" value="PROKAR_LIPOPROTEIN"/>
    <property type="match status" value="1"/>
</dbReference>
<sequence>MLSSRYLASLSAVAAALLAAGCATTGDIEDLPRPKSGHWQVSSTDQNGQTVQFQDCMDKDTFYKTRELQKAKYDVQQCKTSSLKDSNGWQFSSNCKVGQTEQRIESSRKISGDFQHNFHVLSVTKQQMPNGSTVETTRNIKGEYLGACPAGINPGDRVFEGGGKINFYDITGLSPK</sequence>
<name>A0A7G5EI70_9BURK</name>
<accession>A0A7G5EI70</accession>
<dbReference type="AlphaFoldDB" id="A0A7G5EI70"/>
<dbReference type="Proteomes" id="UP000515240">
    <property type="component" value="Chromosome"/>
</dbReference>
<gene>
    <name evidence="2" type="ORF">HS961_13155</name>
</gene>
<keyword evidence="1" id="KW-0732">Signal</keyword>